<dbReference type="InterPro" id="IPR016181">
    <property type="entry name" value="Acyl_CoA_acyltransferase"/>
</dbReference>
<dbReference type="InterPro" id="IPR000182">
    <property type="entry name" value="GNAT_dom"/>
</dbReference>
<name>A0ABP9XAG6_9DEIO</name>
<keyword evidence="5" id="KW-1185">Reference proteome</keyword>
<evidence type="ECO:0000256" key="2">
    <source>
        <dbReference type="ARBA" id="ARBA00023315"/>
    </source>
</evidence>
<keyword evidence="2" id="KW-0012">Acyltransferase</keyword>
<dbReference type="PANTHER" id="PTHR43877">
    <property type="entry name" value="AMINOALKYLPHOSPHONATE N-ACETYLTRANSFERASE-RELATED-RELATED"/>
    <property type="match status" value="1"/>
</dbReference>
<sequence>MPADESLTLRPVRRTDAGALAQVAYATGFFGESARRFFPSRALFAALWVTPYLTPGAGGVGFVAERGGQVVGYILGSVDQRRYALALAAQVPGLLWRLLTGRLPGAPASLRYLLRAARFGLPAPPTSRYPAHLHLNLLPEARGLGAGGALLDAFLAELRSRHVPGVQLSTTRRNVAAVHLYARRGFREWVSRRTSLWKPWSGQEEEHLIMVLDLTREAP</sequence>
<evidence type="ECO:0000256" key="1">
    <source>
        <dbReference type="ARBA" id="ARBA00022679"/>
    </source>
</evidence>
<dbReference type="InterPro" id="IPR050832">
    <property type="entry name" value="Bact_Acetyltransf"/>
</dbReference>
<evidence type="ECO:0000313" key="5">
    <source>
        <dbReference type="Proteomes" id="UP001404956"/>
    </source>
</evidence>
<dbReference type="PROSITE" id="PS51186">
    <property type="entry name" value="GNAT"/>
    <property type="match status" value="1"/>
</dbReference>
<dbReference type="Proteomes" id="UP001404956">
    <property type="component" value="Unassembled WGS sequence"/>
</dbReference>
<evidence type="ECO:0000313" key="4">
    <source>
        <dbReference type="EMBL" id="GAA5531868.1"/>
    </source>
</evidence>
<dbReference type="Gene3D" id="3.40.630.30">
    <property type="match status" value="1"/>
</dbReference>
<organism evidence="4 5">
    <name type="scientific">Deinococcus aluminii</name>
    <dbReference type="NCBI Taxonomy" id="1656885"/>
    <lineage>
        <taxon>Bacteria</taxon>
        <taxon>Thermotogati</taxon>
        <taxon>Deinococcota</taxon>
        <taxon>Deinococci</taxon>
        <taxon>Deinococcales</taxon>
        <taxon>Deinococcaceae</taxon>
        <taxon>Deinococcus</taxon>
    </lineage>
</organism>
<keyword evidence="1" id="KW-0808">Transferase</keyword>
<comment type="caution">
    <text evidence="4">The sequence shown here is derived from an EMBL/GenBank/DDBJ whole genome shotgun (WGS) entry which is preliminary data.</text>
</comment>
<evidence type="ECO:0000259" key="3">
    <source>
        <dbReference type="PROSITE" id="PS51186"/>
    </source>
</evidence>
<dbReference type="RefSeq" id="WP_345450445.1">
    <property type="nucleotide sequence ID" value="NZ_BAABRV010000001.1"/>
</dbReference>
<dbReference type="Pfam" id="PF00583">
    <property type="entry name" value="Acetyltransf_1"/>
    <property type="match status" value="1"/>
</dbReference>
<dbReference type="EMBL" id="BAABRV010000001">
    <property type="protein sequence ID" value="GAA5531868.1"/>
    <property type="molecule type" value="Genomic_DNA"/>
</dbReference>
<reference evidence="4 5" key="1">
    <citation type="submission" date="2024-02" db="EMBL/GenBank/DDBJ databases">
        <title>Deinococcus aluminii NBRC 112889.</title>
        <authorList>
            <person name="Ichikawa N."/>
            <person name="Katano-Makiyama Y."/>
            <person name="Hidaka K."/>
        </authorList>
    </citation>
    <scope>NUCLEOTIDE SEQUENCE [LARGE SCALE GENOMIC DNA]</scope>
    <source>
        <strain evidence="4 5">NBRC 112889</strain>
    </source>
</reference>
<gene>
    <name evidence="4" type="ORF">Dalu01_00243</name>
</gene>
<accession>A0ABP9XAG6</accession>
<feature type="domain" description="N-acetyltransferase" evidence="3">
    <location>
        <begin position="7"/>
        <end position="215"/>
    </location>
</feature>
<dbReference type="SUPFAM" id="SSF55729">
    <property type="entry name" value="Acyl-CoA N-acyltransferases (Nat)"/>
    <property type="match status" value="1"/>
</dbReference>
<protein>
    <submittedName>
        <fullName evidence="4">Acetyltransferase OgpAT</fullName>
    </submittedName>
</protein>
<proteinExistence type="predicted"/>